<feature type="transmembrane region" description="Helical" evidence="8">
    <location>
        <begin position="12"/>
        <end position="34"/>
    </location>
</feature>
<reference evidence="10 11" key="1">
    <citation type="submission" date="2017-07" db="EMBL/GenBank/DDBJ databases">
        <title>Recovery of genomes from metagenomes via a dereplication, aggregation, and scoring strategy.</title>
        <authorList>
            <person name="Sieber C.M."/>
            <person name="Probst A.J."/>
            <person name="Sharrar A."/>
            <person name="Thomas B.C."/>
            <person name="Hess M."/>
            <person name="Tringe S.G."/>
            <person name="Banfield J.F."/>
        </authorList>
    </citation>
    <scope>NUCLEOTIDE SEQUENCE [LARGE SCALE GENOMIC DNA]</scope>
    <source>
        <strain evidence="10">JGI_Cruoil_03_44_89</strain>
    </source>
</reference>
<dbReference type="Proteomes" id="UP000215215">
    <property type="component" value="Unassembled WGS sequence"/>
</dbReference>
<dbReference type="PANTHER" id="PTHR42929">
    <property type="entry name" value="INNER MEMBRANE ABC TRANSPORTER PERMEASE PROTEIN YDCU-RELATED-RELATED"/>
    <property type="match status" value="1"/>
</dbReference>
<keyword evidence="6 8" id="KW-1133">Transmembrane helix</keyword>
<comment type="subcellular location">
    <subcellularLocation>
        <location evidence="1 8">Cell membrane</location>
        <topology evidence="1 8">Multi-pass membrane protein</topology>
    </subcellularLocation>
</comment>
<dbReference type="PROSITE" id="PS50928">
    <property type="entry name" value="ABC_TM1"/>
    <property type="match status" value="1"/>
</dbReference>
<dbReference type="PANTHER" id="PTHR42929:SF1">
    <property type="entry name" value="INNER MEMBRANE ABC TRANSPORTER PERMEASE PROTEIN YDCU-RELATED"/>
    <property type="match status" value="1"/>
</dbReference>
<evidence type="ECO:0000256" key="4">
    <source>
        <dbReference type="ARBA" id="ARBA00022475"/>
    </source>
</evidence>
<evidence type="ECO:0000256" key="6">
    <source>
        <dbReference type="ARBA" id="ARBA00022989"/>
    </source>
</evidence>
<feature type="domain" description="ABC transmembrane type-1" evidence="9">
    <location>
        <begin position="62"/>
        <end position="264"/>
    </location>
</feature>
<dbReference type="AlphaFoldDB" id="A0A235BS24"/>
<name>A0A235BS24_UNCW3</name>
<keyword evidence="5 8" id="KW-0812">Transmembrane</keyword>
<evidence type="ECO:0000256" key="7">
    <source>
        <dbReference type="ARBA" id="ARBA00023136"/>
    </source>
</evidence>
<evidence type="ECO:0000256" key="2">
    <source>
        <dbReference type="ARBA" id="ARBA00007069"/>
    </source>
</evidence>
<accession>A0A235BS24</accession>
<feature type="transmembrane region" description="Helical" evidence="8">
    <location>
        <begin position="140"/>
        <end position="162"/>
    </location>
</feature>
<sequence>MKNITKQSLVTFSLLSPGLVVIGCLFFYPLFVIIRNSLAFGEEQVFYHYIEFLSSSNGLYVIGLTCLLAFGATFLSICLSIVLILILRRKPLGHTFFKTLILAPIAIPGLICALGLLLFWDKNGWINLLVQSLTNHPIQVNYTIPGLIIFYTWLFFPYTFLITSSQIESLEKSIEEAAEVVGANRWQILRYILLPLVKPGLLAGSIMTFMLCFGAFSVPLICGGDYRPLSVTIYTTSAIFNRWDEGSAMAVVMALVQILFLISYIRIMRRTR</sequence>
<dbReference type="InterPro" id="IPR035906">
    <property type="entry name" value="MetI-like_sf"/>
</dbReference>
<protein>
    <recommendedName>
        <fullName evidence="9">ABC transmembrane type-1 domain-containing protein</fullName>
    </recommendedName>
</protein>
<keyword evidence="4" id="KW-1003">Cell membrane</keyword>
<comment type="similarity">
    <text evidence="2">Belongs to the binding-protein-dependent transport system permease family. CysTW subfamily.</text>
</comment>
<evidence type="ECO:0000259" key="9">
    <source>
        <dbReference type="PROSITE" id="PS50928"/>
    </source>
</evidence>
<dbReference type="Pfam" id="PF00528">
    <property type="entry name" value="BPD_transp_1"/>
    <property type="match status" value="1"/>
</dbReference>
<dbReference type="GO" id="GO:0005886">
    <property type="term" value="C:plasma membrane"/>
    <property type="evidence" value="ECO:0007669"/>
    <property type="project" value="UniProtKB-SubCell"/>
</dbReference>
<dbReference type="Gene3D" id="1.10.3720.10">
    <property type="entry name" value="MetI-like"/>
    <property type="match status" value="1"/>
</dbReference>
<dbReference type="CDD" id="cd06261">
    <property type="entry name" value="TM_PBP2"/>
    <property type="match status" value="1"/>
</dbReference>
<keyword evidence="7 8" id="KW-0472">Membrane</keyword>
<evidence type="ECO:0000256" key="3">
    <source>
        <dbReference type="ARBA" id="ARBA00022448"/>
    </source>
</evidence>
<evidence type="ECO:0000256" key="5">
    <source>
        <dbReference type="ARBA" id="ARBA00022692"/>
    </source>
</evidence>
<evidence type="ECO:0000313" key="11">
    <source>
        <dbReference type="Proteomes" id="UP000215215"/>
    </source>
</evidence>
<evidence type="ECO:0000256" key="8">
    <source>
        <dbReference type="RuleBase" id="RU363032"/>
    </source>
</evidence>
<dbReference type="InterPro" id="IPR000515">
    <property type="entry name" value="MetI-like"/>
</dbReference>
<evidence type="ECO:0000256" key="1">
    <source>
        <dbReference type="ARBA" id="ARBA00004651"/>
    </source>
</evidence>
<comment type="caution">
    <text evidence="10">The sequence shown here is derived from an EMBL/GenBank/DDBJ whole genome shotgun (WGS) entry which is preliminary data.</text>
</comment>
<gene>
    <name evidence="10" type="ORF">CH333_06490</name>
</gene>
<dbReference type="EMBL" id="NOZQ01000141">
    <property type="protein sequence ID" value="OYD15138.1"/>
    <property type="molecule type" value="Genomic_DNA"/>
</dbReference>
<feature type="transmembrane region" description="Helical" evidence="8">
    <location>
        <begin position="59"/>
        <end position="87"/>
    </location>
</feature>
<proteinExistence type="inferred from homology"/>
<dbReference type="SUPFAM" id="SSF161098">
    <property type="entry name" value="MetI-like"/>
    <property type="match status" value="1"/>
</dbReference>
<organism evidence="10 11">
    <name type="scientific">candidate division WOR-3 bacterium JGI_Cruoil_03_44_89</name>
    <dbReference type="NCBI Taxonomy" id="1973748"/>
    <lineage>
        <taxon>Bacteria</taxon>
        <taxon>Bacteria division WOR-3</taxon>
    </lineage>
</organism>
<evidence type="ECO:0000313" key="10">
    <source>
        <dbReference type="EMBL" id="OYD15138.1"/>
    </source>
</evidence>
<feature type="transmembrane region" description="Helical" evidence="8">
    <location>
        <begin position="247"/>
        <end position="267"/>
    </location>
</feature>
<feature type="transmembrane region" description="Helical" evidence="8">
    <location>
        <begin position="99"/>
        <end position="120"/>
    </location>
</feature>
<dbReference type="PROSITE" id="PS51257">
    <property type="entry name" value="PROKAR_LIPOPROTEIN"/>
    <property type="match status" value="1"/>
</dbReference>
<keyword evidence="3 8" id="KW-0813">Transport</keyword>
<feature type="transmembrane region" description="Helical" evidence="8">
    <location>
        <begin position="200"/>
        <end position="221"/>
    </location>
</feature>
<dbReference type="GO" id="GO:0055085">
    <property type="term" value="P:transmembrane transport"/>
    <property type="evidence" value="ECO:0007669"/>
    <property type="project" value="InterPro"/>
</dbReference>